<dbReference type="EMBL" id="MN739130">
    <property type="protein sequence ID" value="QHS90157.1"/>
    <property type="molecule type" value="Genomic_DNA"/>
</dbReference>
<reference evidence="1" key="1">
    <citation type="journal article" date="2020" name="Nature">
        <title>Giant virus diversity and host interactions through global metagenomics.</title>
        <authorList>
            <person name="Schulz F."/>
            <person name="Roux S."/>
            <person name="Paez-Espino D."/>
            <person name="Jungbluth S."/>
            <person name="Walsh D.A."/>
            <person name="Denef V.J."/>
            <person name="McMahon K.D."/>
            <person name="Konstantinidis K.T."/>
            <person name="Eloe-Fadrosh E.A."/>
            <person name="Kyrpides N.C."/>
            <person name="Woyke T."/>
        </authorList>
    </citation>
    <scope>NUCLEOTIDE SEQUENCE</scope>
    <source>
        <strain evidence="1">GVMAG-M-3300010160-60</strain>
    </source>
</reference>
<dbReference type="Pfam" id="PF00805">
    <property type="entry name" value="Pentapeptide"/>
    <property type="match status" value="1"/>
</dbReference>
<evidence type="ECO:0000313" key="1">
    <source>
        <dbReference type="EMBL" id="QHS90157.1"/>
    </source>
</evidence>
<dbReference type="AlphaFoldDB" id="A0A6C0BD18"/>
<accession>A0A6C0BD18</accession>
<dbReference type="InterPro" id="IPR001646">
    <property type="entry name" value="5peptide_repeat"/>
</dbReference>
<organism evidence="1">
    <name type="scientific">viral metagenome</name>
    <dbReference type="NCBI Taxonomy" id="1070528"/>
    <lineage>
        <taxon>unclassified sequences</taxon>
        <taxon>metagenomes</taxon>
        <taxon>organismal metagenomes</taxon>
    </lineage>
</organism>
<proteinExistence type="predicted"/>
<protein>
    <submittedName>
        <fullName evidence="1">Uncharacterized protein</fullName>
    </submittedName>
</protein>
<name>A0A6C0BD18_9ZZZZ</name>
<sequence>MSTVEQMPASFTVQELEILELVKGKFEIWNTSMAETFKDDMIKDINLLTASWALLAHTEFLFLKCDRYKGNIVIIRRLIETGFIEIASNILRLPTMKKGIPHQLITNIHYVSTDKKNFNPYVNIKYLEMDCLVNEASAWTLVKWINAQLRAGINKCYNFLPDTEIVSYKDIKQGVRVRTPEGSSYNNYTSELLVNIIDILREKYNKMLITNIDFSQAYNQANAIKKQLVHERLTQKSIERAQKMREVLPEVLPLKVLKSQVSKQLSQVKEQYTKPQVTEPQDTKLQDTKLQDTKLQDTKLQDTKLQDTKLQYTKLQDTKLQDNKPLVKEPIKSVWKVLPKVEQKVEPEVVKNNLDNQILDNQILDNQILDNQILDNQVLEPYDDFDKLKAEFRPVKSRRSNRY</sequence>